<dbReference type="Gene3D" id="3.40.50.300">
    <property type="entry name" value="P-loop containing nucleotide triphosphate hydrolases"/>
    <property type="match status" value="1"/>
</dbReference>
<organism evidence="4 5">
    <name type="scientific">Cercophora newfieldiana</name>
    <dbReference type="NCBI Taxonomy" id="92897"/>
    <lineage>
        <taxon>Eukaryota</taxon>
        <taxon>Fungi</taxon>
        <taxon>Dikarya</taxon>
        <taxon>Ascomycota</taxon>
        <taxon>Pezizomycotina</taxon>
        <taxon>Sordariomycetes</taxon>
        <taxon>Sordariomycetidae</taxon>
        <taxon>Sordariales</taxon>
        <taxon>Lasiosphaeriaceae</taxon>
        <taxon>Cercophora</taxon>
    </lineage>
</organism>
<proteinExistence type="predicted"/>
<dbReference type="EMBL" id="JAULSV010000003">
    <property type="protein sequence ID" value="KAK0649684.1"/>
    <property type="molecule type" value="Genomic_DNA"/>
</dbReference>
<dbReference type="InterPro" id="IPR056884">
    <property type="entry name" value="NPHP3-like_N"/>
</dbReference>
<dbReference type="Pfam" id="PF12796">
    <property type="entry name" value="Ank_2"/>
    <property type="match status" value="1"/>
</dbReference>
<gene>
    <name evidence="4" type="ORF">B0T16DRAFT_410564</name>
</gene>
<dbReference type="Gene3D" id="3.40.50.1820">
    <property type="entry name" value="alpha/beta hydrolase"/>
    <property type="match status" value="1"/>
</dbReference>
<dbReference type="InterPro" id="IPR029058">
    <property type="entry name" value="AB_hydrolase_fold"/>
</dbReference>
<keyword evidence="5" id="KW-1185">Reference proteome</keyword>
<protein>
    <recommendedName>
        <fullName evidence="3">Nephrocystin 3-like N-terminal domain-containing protein</fullName>
    </recommendedName>
</protein>
<evidence type="ECO:0000259" key="3">
    <source>
        <dbReference type="Pfam" id="PF24883"/>
    </source>
</evidence>
<dbReference type="Pfam" id="PF24883">
    <property type="entry name" value="NPHP3_N"/>
    <property type="match status" value="1"/>
</dbReference>
<dbReference type="SMART" id="SM00248">
    <property type="entry name" value="ANK"/>
    <property type="match status" value="7"/>
</dbReference>
<feature type="domain" description="Nephrocystin 3-like N-terminal" evidence="3">
    <location>
        <begin position="438"/>
        <end position="618"/>
    </location>
</feature>
<dbReference type="InterPro" id="IPR027417">
    <property type="entry name" value="P-loop_NTPase"/>
</dbReference>
<dbReference type="InterPro" id="IPR002110">
    <property type="entry name" value="Ankyrin_rpt"/>
</dbReference>
<dbReference type="PANTHER" id="PTHR10039:SF5">
    <property type="entry name" value="NACHT DOMAIN-CONTAINING PROTEIN"/>
    <property type="match status" value="1"/>
</dbReference>
<dbReference type="Proteomes" id="UP001174936">
    <property type="component" value="Unassembled WGS sequence"/>
</dbReference>
<feature type="compositionally biased region" description="Polar residues" evidence="2">
    <location>
        <begin position="88"/>
        <end position="104"/>
    </location>
</feature>
<keyword evidence="1" id="KW-0677">Repeat</keyword>
<sequence length="1443" mass="161166">MAPAVSAKGISVLHEPANPTTDIVFVHGFTGHPKSTWTLERSKVRKRQRDEAPPPPSKFPRFGWKKAGQHDSGQHAGPSQRLTDSKTRVSSFSSEKSHGTTQAPSEGGAGGEQEEVYWPYHLLPSAVPSARVMTYGYDTRIRHFAQGPISQNTMHDHAWDLLCTLEARRRAPEENKRPLVLIAHSLGGIVVKEMLKRAQESGATPGRSYLHEIFQSTIGVVFFGTPHRGADPRAFLHHVISVSAQGLGVKANKDIVEELLPRAGRQPDTAAFAAMACQQQWTVYSFQEEYGVSGLFGKKVVDDHSSCLDIPFVETVQHIGSNHMDMCRFHGAGDVGYQKVVAALQRVIGSEPLTASEDDTLPQPPIFVEAEKSPSESKARVIDTPEHVAQDGASAADDDPQVPENSLTKEQRARLLDLLRFDQIDARLMTLRTAQSKTCQWFLSTPEFVDWLNVERMSQHGGLLWIKGKPGAGKSILMKYLFSHAQKNTFGKRSEAPIIVSFFFNARGDKLEQSTLGCYRSILLQLLEKAPELRSAMDHLIGSGFRYIDRYGWNVECLTQILVSVVGLLKRSVKCFVDALDECDETEVREMVRFFEHLGETANSAEAEGRLHLCFSSRHYPSIVPKRGLQVTLEDREEHHNDIARYVESELRLGNSLQTEEITAMILSRCSNIFLWAALVIPILNREYANGRMAALRKRLDSVPPGLDDLFDMILTRDNENMDELRVCIQFILFSVAPLTPQGLSVAVQLGLDQGFDTRVDPKQISMADYRRYVDSSSKGLAEVTRSSRPTVQFIHESVRDFLLGKGGRRNRWSGFGDALNIGIAHDFLKRCCFAQLRAGFNAHFQDREFDSVQTDVTKEPKPKNAKYPFLEYAVMSVLEHANYAQGEGLLQTSFINDFPLCSWVLLHNMFETYQVRRHSIDVHPIYIFAHRNLANLIRSHPAASTHFSIRGGRYQYPIIAAMALRHAESLHALAATVGVEISINTCARLLGRQSISQSLKFFEESRDLATYLVELDDIPLLQRCVDADVDGPTTFTQPAHSPTSRTLLFWARSTAMASFLISRGVDPNFQDSSGMTALHNACQMASREPDLQSEASEEVIGLLLSNPRVDITLQDDKGFTALHYACDSAAGSAIRIVERFINHNAFNPNTKSLSGLTALHLAMGSPHVATVEMLASSPALDFHAQNFVGRRKDKNTLLHHAVRMRHSVENIRCLLSRHWVTADMFNLDEPPVTPLMLAAEERVPEIAAALIDSGRVRPSEWNCRALGTLIKLYDCWGYSSVDPVSGKSVYWDQEMFVKIFDFGGPTSLQHKITLLNQRSFSGCTLVSHAACGGHFQYLLWLLDRCPAELLDLSADAAGTTPLLLVHLMLDRLNTSYQRRKLLVALKMLQTGNAYPLSTGADNKSAWGEFNFQRDRIGWGDDQELCDQVLQAYRSHPGFPGRR</sequence>
<dbReference type="SUPFAM" id="SSF48403">
    <property type="entry name" value="Ankyrin repeat"/>
    <property type="match status" value="1"/>
</dbReference>
<dbReference type="SUPFAM" id="SSF53474">
    <property type="entry name" value="alpha/beta-Hydrolases"/>
    <property type="match status" value="1"/>
</dbReference>
<evidence type="ECO:0000313" key="4">
    <source>
        <dbReference type="EMBL" id="KAK0649684.1"/>
    </source>
</evidence>
<name>A0AA40CUN4_9PEZI</name>
<accession>A0AA40CUN4</accession>
<evidence type="ECO:0000256" key="1">
    <source>
        <dbReference type="ARBA" id="ARBA00022737"/>
    </source>
</evidence>
<reference evidence="4" key="1">
    <citation type="submission" date="2023-06" db="EMBL/GenBank/DDBJ databases">
        <title>Genome-scale phylogeny and comparative genomics of the fungal order Sordariales.</title>
        <authorList>
            <consortium name="Lawrence Berkeley National Laboratory"/>
            <person name="Hensen N."/>
            <person name="Bonometti L."/>
            <person name="Westerberg I."/>
            <person name="Brannstrom I.O."/>
            <person name="Guillou S."/>
            <person name="Cros-Aarteil S."/>
            <person name="Calhoun S."/>
            <person name="Haridas S."/>
            <person name="Kuo A."/>
            <person name="Mondo S."/>
            <person name="Pangilinan J."/>
            <person name="Riley R."/>
            <person name="Labutti K."/>
            <person name="Andreopoulos B."/>
            <person name="Lipzen A."/>
            <person name="Chen C."/>
            <person name="Yanf M."/>
            <person name="Daum C."/>
            <person name="Ng V."/>
            <person name="Clum A."/>
            <person name="Steindorff A."/>
            <person name="Ohm R."/>
            <person name="Martin F."/>
            <person name="Silar P."/>
            <person name="Natvig D."/>
            <person name="Lalanne C."/>
            <person name="Gautier V."/>
            <person name="Ament-Velasquez S.L."/>
            <person name="Kruys A."/>
            <person name="Hutchinson M.I."/>
            <person name="Powell A.J."/>
            <person name="Barry K."/>
            <person name="Miller A.N."/>
            <person name="Grigoriev I.V."/>
            <person name="Debuchy R."/>
            <person name="Gladieux P."/>
            <person name="Thoren M.H."/>
            <person name="Johannesson H."/>
        </authorList>
    </citation>
    <scope>NUCLEOTIDE SEQUENCE</scope>
    <source>
        <strain evidence="4">SMH2532-1</strain>
    </source>
</reference>
<feature type="region of interest" description="Disordered" evidence="2">
    <location>
        <begin position="37"/>
        <end position="112"/>
    </location>
</feature>
<dbReference type="PANTHER" id="PTHR10039">
    <property type="entry name" value="AMELOGENIN"/>
    <property type="match status" value="1"/>
</dbReference>
<dbReference type="Gene3D" id="1.25.40.20">
    <property type="entry name" value="Ankyrin repeat-containing domain"/>
    <property type="match status" value="2"/>
</dbReference>
<evidence type="ECO:0000256" key="2">
    <source>
        <dbReference type="SAM" id="MobiDB-lite"/>
    </source>
</evidence>
<comment type="caution">
    <text evidence="4">The sequence shown here is derived from an EMBL/GenBank/DDBJ whole genome shotgun (WGS) entry which is preliminary data.</text>
</comment>
<dbReference type="InterPro" id="IPR036770">
    <property type="entry name" value="Ankyrin_rpt-contain_sf"/>
</dbReference>
<evidence type="ECO:0000313" key="5">
    <source>
        <dbReference type="Proteomes" id="UP001174936"/>
    </source>
</evidence>